<dbReference type="EMBL" id="JAYMYQ010000004">
    <property type="protein sequence ID" value="KAK7339028.1"/>
    <property type="molecule type" value="Genomic_DNA"/>
</dbReference>
<proteinExistence type="predicted"/>
<evidence type="ECO:0000313" key="1">
    <source>
        <dbReference type="EMBL" id="KAK7339028.1"/>
    </source>
</evidence>
<dbReference type="AlphaFoldDB" id="A0AAN9LRQ5"/>
<organism evidence="1 2">
    <name type="scientific">Canavalia gladiata</name>
    <name type="common">Sword bean</name>
    <name type="synonym">Dolichos gladiatus</name>
    <dbReference type="NCBI Taxonomy" id="3824"/>
    <lineage>
        <taxon>Eukaryota</taxon>
        <taxon>Viridiplantae</taxon>
        <taxon>Streptophyta</taxon>
        <taxon>Embryophyta</taxon>
        <taxon>Tracheophyta</taxon>
        <taxon>Spermatophyta</taxon>
        <taxon>Magnoliopsida</taxon>
        <taxon>eudicotyledons</taxon>
        <taxon>Gunneridae</taxon>
        <taxon>Pentapetalae</taxon>
        <taxon>rosids</taxon>
        <taxon>fabids</taxon>
        <taxon>Fabales</taxon>
        <taxon>Fabaceae</taxon>
        <taxon>Papilionoideae</taxon>
        <taxon>50 kb inversion clade</taxon>
        <taxon>NPAAA clade</taxon>
        <taxon>indigoferoid/millettioid clade</taxon>
        <taxon>Phaseoleae</taxon>
        <taxon>Canavalia</taxon>
    </lineage>
</organism>
<evidence type="ECO:0000313" key="2">
    <source>
        <dbReference type="Proteomes" id="UP001367508"/>
    </source>
</evidence>
<reference evidence="1 2" key="1">
    <citation type="submission" date="2024-01" db="EMBL/GenBank/DDBJ databases">
        <title>The genomes of 5 underutilized Papilionoideae crops provide insights into root nodulation and disease resistanc.</title>
        <authorList>
            <person name="Jiang F."/>
        </authorList>
    </citation>
    <scope>NUCLEOTIDE SEQUENCE [LARGE SCALE GENOMIC DNA]</scope>
    <source>
        <strain evidence="1">LVBAO_FW01</strain>
        <tissue evidence="1">Leaves</tissue>
    </source>
</reference>
<dbReference type="Proteomes" id="UP001367508">
    <property type="component" value="Unassembled WGS sequence"/>
</dbReference>
<name>A0AAN9LRQ5_CANGL</name>
<gene>
    <name evidence="1" type="ORF">VNO77_19668</name>
</gene>
<comment type="caution">
    <text evidence="1">The sequence shown here is derived from an EMBL/GenBank/DDBJ whole genome shotgun (WGS) entry which is preliminary data.</text>
</comment>
<protein>
    <submittedName>
        <fullName evidence="1">Uncharacterized protein</fullName>
    </submittedName>
</protein>
<accession>A0AAN9LRQ5</accession>
<sequence>MKVLGKKEILGEINVVLLWYLLGSSSMLLKISSRKLLLHAESEMIGLMLNCFDDMAHSRGRTIGIVLVVASTVPKHLN</sequence>
<keyword evidence="2" id="KW-1185">Reference proteome</keyword>